<evidence type="ECO:0000259" key="10">
    <source>
        <dbReference type="Pfam" id="PF13407"/>
    </source>
</evidence>
<dbReference type="GO" id="GO:0030246">
    <property type="term" value="F:carbohydrate binding"/>
    <property type="evidence" value="ECO:0007669"/>
    <property type="project" value="InterPro"/>
</dbReference>
<name>A0A285PUV9_9FIRM</name>
<keyword evidence="5" id="KW-0732">Signal</keyword>
<keyword evidence="7" id="KW-0106">Calcium</keyword>
<evidence type="ECO:0000256" key="7">
    <source>
        <dbReference type="ARBA" id="ARBA00022837"/>
    </source>
</evidence>
<proteinExistence type="predicted"/>
<dbReference type="Proteomes" id="UP000217549">
    <property type="component" value="Chromosome I"/>
</dbReference>
<evidence type="ECO:0000313" key="12">
    <source>
        <dbReference type="Proteomes" id="UP000217549"/>
    </source>
</evidence>
<evidence type="ECO:0000313" key="11">
    <source>
        <dbReference type="EMBL" id="SOB73421.1"/>
    </source>
</evidence>
<dbReference type="InterPro" id="IPR044085">
    <property type="entry name" value="MglB-like_PBP1"/>
</dbReference>
<organism evidence="11 12">
    <name type="scientific">Anaerobutyricum hallii</name>
    <dbReference type="NCBI Taxonomy" id="39488"/>
    <lineage>
        <taxon>Bacteria</taxon>
        <taxon>Bacillati</taxon>
        <taxon>Bacillota</taxon>
        <taxon>Clostridia</taxon>
        <taxon>Lachnospirales</taxon>
        <taxon>Lachnospiraceae</taxon>
        <taxon>Anaerobutyricum</taxon>
    </lineage>
</organism>
<dbReference type="PANTHER" id="PTHR30036:SF2">
    <property type="entry name" value="D-GALACTOSE_METHYL-GALACTOSIDE BINDING PERIPLASMIC PROTEIN MGLB"/>
    <property type="match status" value="1"/>
</dbReference>
<sequence length="343" mass="38337">MKIKITGIIIMAVFAGTLIFSMCSKNQPKTDHQIYIGVACYDQKDTFIGELLDSFKEECSSMEKQGYAISMTIMDAAKSQRVQNDQIKQMINDGCNVLCVNLADRTEPSEIIDAAREKDIPIIFFNREPVEEDLMRWDKLYYVGGKAKQSGELQGELAADYIKDNKKVDRNNDGKIQYVILEGEMGHQDAIIRTESVVECLKANGIALEKLSYQIANWNRAQAQTRMMQLIGEYKTDIEMVIANSDSMVLGAVDAYEKLGYTESNIPVFFGIDGTKEGLKAVQEGKIAATVYNDKEGQAKAMVKLITAAVTGKGMENITFENKKCVYLPYKKVTKENVSSMIP</sequence>
<dbReference type="AlphaFoldDB" id="A0A285PUV9"/>
<keyword evidence="12" id="KW-1185">Reference proteome</keyword>
<evidence type="ECO:0000256" key="3">
    <source>
        <dbReference type="ARBA" id="ARBA00022597"/>
    </source>
</evidence>
<dbReference type="Pfam" id="PF13407">
    <property type="entry name" value="Peripla_BP_4"/>
    <property type="match status" value="1"/>
</dbReference>
<reference evidence="12" key="1">
    <citation type="submission" date="2017-09" db="EMBL/GenBank/DDBJ databases">
        <authorList>
            <person name="Shetty A S."/>
        </authorList>
    </citation>
    <scope>NUCLEOTIDE SEQUENCE [LARGE SCALE GENOMIC DNA]</scope>
</reference>
<evidence type="ECO:0000256" key="1">
    <source>
        <dbReference type="ARBA" id="ARBA00004196"/>
    </source>
</evidence>
<dbReference type="GO" id="GO:0046872">
    <property type="term" value="F:metal ion binding"/>
    <property type="evidence" value="ECO:0007669"/>
    <property type="project" value="UniProtKB-KW"/>
</dbReference>
<evidence type="ECO:0000256" key="6">
    <source>
        <dbReference type="ARBA" id="ARBA00022764"/>
    </source>
</evidence>
<keyword evidence="2" id="KW-0813">Transport</keyword>
<dbReference type="KEGG" id="ehl:EHLA_2867"/>
<evidence type="ECO:0000256" key="8">
    <source>
        <dbReference type="ARBA" id="ARBA00034323"/>
    </source>
</evidence>
<dbReference type="GO" id="GO:0030288">
    <property type="term" value="C:outer membrane-bounded periplasmic space"/>
    <property type="evidence" value="ECO:0007669"/>
    <property type="project" value="TreeGrafter"/>
</dbReference>
<keyword evidence="3" id="KW-0762">Sugar transport</keyword>
<evidence type="ECO:0000256" key="5">
    <source>
        <dbReference type="ARBA" id="ARBA00022729"/>
    </source>
</evidence>
<comment type="subcellular location">
    <subcellularLocation>
        <location evidence="1">Cell envelope</location>
    </subcellularLocation>
</comment>
<dbReference type="InterPro" id="IPR028082">
    <property type="entry name" value="Peripla_BP_I"/>
</dbReference>
<dbReference type="RefSeq" id="WP_096241169.1">
    <property type="nucleotide sequence ID" value="NZ_LT907978.1"/>
</dbReference>
<keyword evidence="6" id="KW-0574">Periplasm</keyword>
<evidence type="ECO:0000256" key="2">
    <source>
        <dbReference type="ARBA" id="ARBA00022448"/>
    </source>
</evidence>
<dbReference type="Gene3D" id="3.40.50.2300">
    <property type="match status" value="2"/>
</dbReference>
<gene>
    <name evidence="11" type="ORF">EHLA_2867</name>
</gene>
<evidence type="ECO:0000256" key="4">
    <source>
        <dbReference type="ARBA" id="ARBA00022723"/>
    </source>
</evidence>
<dbReference type="CDD" id="cd01539">
    <property type="entry name" value="PBP1_GGBP"/>
    <property type="match status" value="1"/>
</dbReference>
<dbReference type="InterPro" id="IPR050555">
    <property type="entry name" value="Bact_Solute-Bind_Prot2"/>
</dbReference>
<dbReference type="STRING" id="39488.ERS852450_00625"/>
<keyword evidence="4" id="KW-0479">Metal-binding</keyword>
<comment type="subunit">
    <text evidence="8">The ABC transporter complex is composed of one ATP-binding protein (MglA), two transmembrane proteins (MglC) and a solute-binding protein (MglB).</text>
</comment>
<accession>A0A285PUV9</accession>
<protein>
    <recommendedName>
        <fullName evidence="9">D-galactose/methyl-galactoside binding periplasmic protein MglB</fullName>
    </recommendedName>
</protein>
<feature type="domain" description="Periplasmic binding protein" evidence="10">
    <location>
        <begin position="36"/>
        <end position="313"/>
    </location>
</feature>
<evidence type="ECO:0000256" key="9">
    <source>
        <dbReference type="ARBA" id="ARBA00034344"/>
    </source>
</evidence>
<dbReference type="EMBL" id="LT907978">
    <property type="protein sequence ID" value="SOB73421.1"/>
    <property type="molecule type" value="Genomic_DNA"/>
</dbReference>
<dbReference type="PANTHER" id="PTHR30036">
    <property type="entry name" value="D-XYLOSE-BINDING PERIPLASMIC PROTEIN"/>
    <property type="match status" value="1"/>
</dbReference>
<dbReference type="SUPFAM" id="SSF53822">
    <property type="entry name" value="Periplasmic binding protein-like I"/>
    <property type="match status" value="1"/>
</dbReference>
<dbReference type="InterPro" id="IPR025997">
    <property type="entry name" value="SBP_2_dom"/>
</dbReference>